<keyword evidence="9" id="KW-1185">Reference proteome</keyword>
<dbReference type="Gene3D" id="1.10.1740.10">
    <property type="match status" value="1"/>
</dbReference>
<reference evidence="8 9" key="1">
    <citation type="submission" date="2016-04" db="EMBL/GenBank/DDBJ databases">
        <authorList>
            <person name="Chen L."/>
            <person name="Zhuang W."/>
            <person name="Wang G."/>
        </authorList>
    </citation>
    <scope>NUCLEOTIDE SEQUENCE [LARGE SCALE GENOMIC DNA]</scope>
    <source>
        <strain evidence="9">GR20</strain>
    </source>
</reference>
<gene>
    <name evidence="8" type="ORF">A4D02_27280</name>
</gene>
<comment type="similarity">
    <text evidence="1">Belongs to the sigma-70 factor family. ECF subfamily.</text>
</comment>
<dbReference type="InterPro" id="IPR013324">
    <property type="entry name" value="RNA_pol_sigma_r3/r4-like"/>
</dbReference>
<dbReference type="PANTHER" id="PTHR43133">
    <property type="entry name" value="RNA POLYMERASE ECF-TYPE SIGMA FACTO"/>
    <property type="match status" value="1"/>
</dbReference>
<protein>
    <recommendedName>
        <fullName evidence="10">RNA polymerase, sigma-24 subunit, ECF subfamily</fullName>
    </recommendedName>
</protein>
<dbReference type="InterPro" id="IPR013325">
    <property type="entry name" value="RNA_pol_sigma_r2"/>
</dbReference>
<dbReference type="RefSeq" id="WP_014219459.1">
    <property type="nucleotide sequence ID" value="NZ_LWBO01000007.1"/>
</dbReference>
<comment type="caution">
    <text evidence="8">The sequence shown here is derived from an EMBL/GenBank/DDBJ whole genome shotgun (WGS) entry which is preliminary data.</text>
</comment>
<dbReference type="Pfam" id="PF04542">
    <property type="entry name" value="Sigma70_r2"/>
    <property type="match status" value="1"/>
</dbReference>
<name>A0ABX3P2U7_9BACT</name>
<evidence type="ECO:0000313" key="8">
    <source>
        <dbReference type="EMBL" id="OQP50139.1"/>
    </source>
</evidence>
<evidence type="ECO:0000256" key="5">
    <source>
        <dbReference type="ARBA" id="ARBA00023163"/>
    </source>
</evidence>
<keyword evidence="5" id="KW-0804">Transcription</keyword>
<keyword evidence="2" id="KW-0805">Transcription regulation</keyword>
<evidence type="ECO:0000256" key="3">
    <source>
        <dbReference type="ARBA" id="ARBA00023082"/>
    </source>
</evidence>
<keyword evidence="3" id="KW-0731">Sigma factor</keyword>
<dbReference type="InterPro" id="IPR007627">
    <property type="entry name" value="RNA_pol_sigma70_r2"/>
</dbReference>
<proteinExistence type="inferred from homology"/>
<accession>A0ABX3P2U7</accession>
<evidence type="ECO:0000256" key="2">
    <source>
        <dbReference type="ARBA" id="ARBA00023015"/>
    </source>
</evidence>
<dbReference type="Gene3D" id="1.10.10.10">
    <property type="entry name" value="Winged helix-like DNA-binding domain superfamily/Winged helix DNA-binding domain"/>
    <property type="match status" value="1"/>
</dbReference>
<keyword evidence="4" id="KW-0238">DNA-binding</keyword>
<evidence type="ECO:0000259" key="6">
    <source>
        <dbReference type="Pfam" id="PF04542"/>
    </source>
</evidence>
<evidence type="ECO:0008006" key="10">
    <source>
        <dbReference type="Google" id="ProtNLM"/>
    </source>
</evidence>
<dbReference type="Proteomes" id="UP000192277">
    <property type="component" value="Unassembled WGS sequence"/>
</dbReference>
<feature type="domain" description="RNA polymerase sigma-70 region 2" evidence="6">
    <location>
        <begin position="22"/>
        <end position="86"/>
    </location>
</feature>
<feature type="domain" description="RNA polymerase sigma factor 70 region 4 type 2" evidence="7">
    <location>
        <begin position="115"/>
        <end position="168"/>
    </location>
</feature>
<sequence>MKTIKQSFQSENRANFNELFYRYNAHARAIALKICGNTAAAEDAVQDAWIAAYTNIHQLRDSEAFLPWLKRIVMNSCYQALRHDRRILLTESLPVSDKLIQESIESKFEQVAERDKLYTVLSSLPVHLRQTVMLRYLSEYTSYCDIAAITGVPVGTVRSRLNDSKKKLANLLNQQFDPGSDEFNSSMYWNEYYQEVCPGGYRHPNLLTDFFNHISDDLNIVFTSGKQVVGKNIFVESVWDDMKHGSRLATVESCITSGDLTLLKVSFENSPEHPSHCPPNSYLTFLRNKGKLTRMRLYHAARGIISDFS</sequence>
<dbReference type="InterPro" id="IPR039425">
    <property type="entry name" value="RNA_pol_sigma-70-like"/>
</dbReference>
<dbReference type="EMBL" id="LWBO01000007">
    <property type="protein sequence ID" value="OQP50139.1"/>
    <property type="molecule type" value="Genomic_DNA"/>
</dbReference>
<organism evidence="8 9">
    <name type="scientific">Niastella koreensis</name>
    <dbReference type="NCBI Taxonomy" id="354356"/>
    <lineage>
        <taxon>Bacteria</taxon>
        <taxon>Pseudomonadati</taxon>
        <taxon>Bacteroidota</taxon>
        <taxon>Chitinophagia</taxon>
        <taxon>Chitinophagales</taxon>
        <taxon>Chitinophagaceae</taxon>
        <taxon>Niastella</taxon>
    </lineage>
</organism>
<evidence type="ECO:0000313" key="9">
    <source>
        <dbReference type="Proteomes" id="UP000192277"/>
    </source>
</evidence>
<dbReference type="NCBIfam" id="TIGR02937">
    <property type="entry name" value="sigma70-ECF"/>
    <property type="match status" value="1"/>
</dbReference>
<dbReference type="PANTHER" id="PTHR43133:SF8">
    <property type="entry name" value="RNA POLYMERASE SIGMA FACTOR HI_1459-RELATED"/>
    <property type="match status" value="1"/>
</dbReference>
<dbReference type="SUPFAM" id="SSF88659">
    <property type="entry name" value="Sigma3 and sigma4 domains of RNA polymerase sigma factors"/>
    <property type="match status" value="1"/>
</dbReference>
<dbReference type="CDD" id="cd06171">
    <property type="entry name" value="Sigma70_r4"/>
    <property type="match status" value="1"/>
</dbReference>
<dbReference type="InterPro" id="IPR013249">
    <property type="entry name" value="RNA_pol_sigma70_r4_t2"/>
</dbReference>
<dbReference type="SUPFAM" id="SSF88946">
    <property type="entry name" value="Sigma2 domain of RNA polymerase sigma factors"/>
    <property type="match status" value="1"/>
</dbReference>
<dbReference type="InterPro" id="IPR036388">
    <property type="entry name" value="WH-like_DNA-bd_sf"/>
</dbReference>
<dbReference type="InterPro" id="IPR014284">
    <property type="entry name" value="RNA_pol_sigma-70_dom"/>
</dbReference>
<dbReference type="Pfam" id="PF08281">
    <property type="entry name" value="Sigma70_r4_2"/>
    <property type="match status" value="1"/>
</dbReference>
<evidence type="ECO:0000256" key="1">
    <source>
        <dbReference type="ARBA" id="ARBA00010641"/>
    </source>
</evidence>
<evidence type="ECO:0000256" key="4">
    <source>
        <dbReference type="ARBA" id="ARBA00023125"/>
    </source>
</evidence>
<evidence type="ECO:0000259" key="7">
    <source>
        <dbReference type="Pfam" id="PF08281"/>
    </source>
</evidence>